<dbReference type="InterPro" id="IPR053139">
    <property type="entry name" value="Surface_bspA-like"/>
</dbReference>
<dbReference type="SUPFAM" id="SSF52058">
    <property type="entry name" value="L domain-like"/>
    <property type="match status" value="1"/>
</dbReference>
<organism evidence="2">
    <name type="scientific">bioreactor metagenome</name>
    <dbReference type="NCBI Taxonomy" id="1076179"/>
    <lineage>
        <taxon>unclassified sequences</taxon>
        <taxon>metagenomes</taxon>
        <taxon>ecological metagenomes</taxon>
    </lineage>
</organism>
<dbReference type="InterPro" id="IPR026906">
    <property type="entry name" value="LRR_5"/>
</dbReference>
<evidence type="ECO:0000259" key="1">
    <source>
        <dbReference type="Pfam" id="PF18962"/>
    </source>
</evidence>
<protein>
    <recommendedName>
        <fullName evidence="1">Secretion system C-terminal sorting domain-containing protein</fullName>
    </recommendedName>
</protein>
<dbReference type="Gene3D" id="2.60.40.10">
    <property type="entry name" value="Immunoglobulins"/>
    <property type="match status" value="1"/>
</dbReference>
<comment type="caution">
    <text evidence="2">The sequence shown here is derived from an EMBL/GenBank/DDBJ whole genome shotgun (WGS) entry which is preliminary data.</text>
</comment>
<reference evidence="2" key="1">
    <citation type="submission" date="2019-08" db="EMBL/GenBank/DDBJ databases">
        <authorList>
            <person name="Kucharzyk K."/>
            <person name="Murdoch R.W."/>
            <person name="Higgins S."/>
            <person name="Loffler F."/>
        </authorList>
    </citation>
    <scope>NUCLEOTIDE SEQUENCE</scope>
</reference>
<dbReference type="Pfam" id="PF18962">
    <property type="entry name" value="Por_Secre_tail"/>
    <property type="match status" value="1"/>
</dbReference>
<dbReference type="InterPro" id="IPR032675">
    <property type="entry name" value="LRR_dom_sf"/>
</dbReference>
<dbReference type="InterPro" id="IPR026444">
    <property type="entry name" value="Secre_tail"/>
</dbReference>
<feature type="domain" description="Secretion system C-terminal sorting" evidence="1">
    <location>
        <begin position="642"/>
        <end position="715"/>
    </location>
</feature>
<evidence type="ECO:0000313" key="2">
    <source>
        <dbReference type="EMBL" id="MPL91508.1"/>
    </source>
</evidence>
<dbReference type="Pfam" id="PF13306">
    <property type="entry name" value="LRR_5"/>
    <property type="match status" value="3"/>
</dbReference>
<accession>A0A644VJI9</accession>
<dbReference type="EMBL" id="VSSQ01000331">
    <property type="protein sequence ID" value="MPL91508.1"/>
    <property type="molecule type" value="Genomic_DNA"/>
</dbReference>
<dbReference type="SUPFAM" id="SSF49265">
    <property type="entry name" value="Fibronectin type III"/>
    <property type="match status" value="1"/>
</dbReference>
<gene>
    <name evidence="2" type="ORF">SDC9_37580</name>
</gene>
<proteinExistence type="predicted"/>
<name>A0A644VJI9_9ZZZZ</name>
<dbReference type="PANTHER" id="PTHR45661:SF3">
    <property type="entry name" value="IG-LIKE DOMAIN-CONTAINING PROTEIN"/>
    <property type="match status" value="1"/>
</dbReference>
<dbReference type="NCBIfam" id="TIGR04183">
    <property type="entry name" value="Por_Secre_tail"/>
    <property type="match status" value="1"/>
</dbReference>
<dbReference type="Gene3D" id="3.80.10.10">
    <property type="entry name" value="Ribonuclease Inhibitor"/>
    <property type="match status" value="3"/>
</dbReference>
<dbReference type="InterPro" id="IPR036116">
    <property type="entry name" value="FN3_sf"/>
</dbReference>
<sequence>MKKTLFILVAIVIALNLNSKAEDFSAVNSDGDTIYYNITSSVSPYTASITFKGSTYNTYTNEYSGSVTIPDSVQYNGNYYKVTSIYIGAFLNCTGLTSLTIPNSVTEIDGSAFKNCSGLTSVIIGNSVTSIGNSAFYNCSGLTSITIPNSVILIGNAAFYNCTSLTSIIIPNSVISIENSAFDNTSWYNSKPDGVVYINNVLYAYKGTMPANTTINVQSGTKCITGFAFANYSELTSITIPNSVTEIGWHAFYSCTGLTSIIIPNSITSIAQSTFSECTGLTSITIPSTVTNIGYQAFANTPYYNNMPDGLVYINNTLYAYKGTIPANTTINVQSGVISITDFAFYNQNQLISVTLPNSIVSIGKKSFSGCSGLNSITIPKNVNSIGDLAFENCINIDTIFFNAINCSYMGNSSFTTVFNQNDIETLIIGDSVQNIPDNAFLDCDSLSSITSKAINTPLVDKYSFWCVNKNIPFYVPCNSVSNYQSALYWSEFTNYIGFKIPQLIDTSICVGETYNFNGTILDSAGVYFYVNGCDSIILTLNITPIPDVPYDLSVYNITMNYVTVSWQGDADSYDIYRNDSLIVNVTDTIYVDNFSMQQGPTYHYNIKAINNTGCESALSDTVWFAVIGLGNIENSNIQTKLYPNPTNNKSYLEIEGLTSEADVMVYDMVGRLIQKHKVNQSTKHLELDMRGNEKGIYFVRIVNDSIKHTKKLIVQ</sequence>
<dbReference type="AlphaFoldDB" id="A0A644VJI9"/>
<dbReference type="InterPro" id="IPR013783">
    <property type="entry name" value="Ig-like_fold"/>
</dbReference>
<dbReference type="PANTHER" id="PTHR45661">
    <property type="entry name" value="SURFACE ANTIGEN"/>
    <property type="match status" value="1"/>
</dbReference>